<evidence type="ECO:0000256" key="3">
    <source>
        <dbReference type="ARBA" id="ARBA00022737"/>
    </source>
</evidence>
<dbReference type="InterPro" id="IPR016642">
    <property type="entry name" value="26S_Psome_Rpn2"/>
</dbReference>
<evidence type="ECO:0000256" key="2">
    <source>
        <dbReference type="ARBA" id="ARBA00014929"/>
    </source>
</evidence>
<protein>
    <recommendedName>
        <fullName evidence="2 5">26S proteasome non-ATPase regulatory subunit 1</fullName>
    </recommendedName>
</protein>
<dbReference type="GO" id="GO:0034515">
    <property type="term" value="C:proteasome storage granule"/>
    <property type="evidence" value="ECO:0007669"/>
    <property type="project" value="TreeGrafter"/>
</dbReference>
<keyword evidence="4 5" id="KW-0647">Proteasome</keyword>
<dbReference type="AlphaFoldDB" id="A0A0N5AY43"/>
<dbReference type="PANTHER" id="PTHR10943:SF2">
    <property type="entry name" value="26S PROTEASOME NON-ATPASE REGULATORY SUBUNIT 1"/>
    <property type="match status" value="1"/>
</dbReference>
<dbReference type="SUPFAM" id="SSF48371">
    <property type="entry name" value="ARM repeat"/>
    <property type="match status" value="1"/>
</dbReference>
<dbReference type="STRING" id="451379.A0A0N5AY43"/>
<dbReference type="Proteomes" id="UP000046393">
    <property type="component" value="Unplaced"/>
</dbReference>
<evidence type="ECO:0000313" key="8">
    <source>
        <dbReference type="Proteomes" id="UP000046393"/>
    </source>
</evidence>
<evidence type="ECO:0000259" key="7">
    <source>
        <dbReference type="Pfam" id="PF21505"/>
    </source>
</evidence>
<evidence type="ECO:0000256" key="4">
    <source>
        <dbReference type="ARBA" id="ARBA00022942"/>
    </source>
</evidence>
<organism evidence="8 9">
    <name type="scientific">Syphacia muris</name>
    <dbReference type="NCBI Taxonomy" id="451379"/>
    <lineage>
        <taxon>Eukaryota</taxon>
        <taxon>Metazoa</taxon>
        <taxon>Ecdysozoa</taxon>
        <taxon>Nematoda</taxon>
        <taxon>Chromadorea</taxon>
        <taxon>Rhabditida</taxon>
        <taxon>Spirurina</taxon>
        <taxon>Oxyuridomorpha</taxon>
        <taxon>Oxyuroidea</taxon>
        <taxon>Oxyuridae</taxon>
        <taxon>Syphacia</taxon>
    </lineage>
</organism>
<keyword evidence="8" id="KW-1185">Reference proteome</keyword>
<evidence type="ECO:0000256" key="6">
    <source>
        <dbReference type="SAM" id="MobiDB-lite"/>
    </source>
</evidence>
<proteinExistence type="inferred from homology"/>
<reference evidence="9" key="1">
    <citation type="submission" date="2017-02" db="UniProtKB">
        <authorList>
            <consortium name="WormBaseParasite"/>
        </authorList>
    </citation>
    <scope>IDENTIFICATION</scope>
</reference>
<dbReference type="GO" id="GO:0008540">
    <property type="term" value="C:proteasome regulatory particle, base subcomplex"/>
    <property type="evidence" value="ECO:0007669"/>
    <property type="project" value="UniProtKB-UniRule"/>
</dbReference>
<comment type="similarity">
    <text evidence="1 5">Belongs to the proteasome subunit S1 family.</text>
</comment>
<dbReference type="GO" id="GO:0042176">
    <property type="term" value="P:regulation of protein catabolic process"/>
    <property type="evidence" value="ECO:0007669"/>
    <property type="project" value="UniProtKB-UniRule"/>
</dbReference>
<keyword evidence="3" id="KW-0677">Repeat</keyword>
<feature type="region of interest" description="Disordered" evidence="6">
    <location>
        <begin position="292"/>
        <end position="356"/>
    </location>
</feature>
<evidence type="ECO:0000256" key="1">
    <source>
        <dbReference type="ARBA" id="ARBA00006308"/>
    </source>
</evidence>
<dbReference type="PANTHER" id="PTHR10943">
    <property type="entry name" value="26S PROTEASOME NON-ATPASE REGULATORY SUBUNIT"/>
    <property type="match status" value="1"/>
</dbReference>
<name>A0A0N5AY43_9BILA</name>
<dbReference type="PIRSF" id="PIRSF015947">
    <property type="entry name" value="26S_Psome_Rpn2"/>
    <property type="match status" value="1"/>
</dbReference>
<dbReference type="InterPro" id="IPR011989">
    <property type="entry name" value="ARM-like"/>
</dbReference>
<comment type="function">
    <text evidence="5">Component of the 26S proteasome, a multiprotein complex involved in the ATP-dependent degradation of ubiquitinated proteins. This complex plays a key role in the maintenance of protein homeostasis by removing misfolded or damaged proteins, which could impair cellular functions, and by removing proteins whose functions are no longer required. Therefore, the proteasome participates in numerous cellular processes, including cell cycle progression, apoptosis, or DNA damage repair.</text>
</comment>
<dbReference type="InterPro" id="IPR048570">
    <property type="entry name" value="PSMD1_RPN2_N"/>
</dbReference>
<sequence>MTLLLLNQWKKQVGGAQDASAFLLALESDSSSVREKEIIIDAFDDWEVLTPTWFEVADYIYNIEQLYEDKTFPKRFEAALLASKVYYCLGDYDSALQYALMAEDKFQLSPRPSSMLVGSQDEQYVNKMIQHALDIYKKTSVDQKGTALERLVNRIFERNMKRKELRYVIGLALDTRRIDMILEAVKAADDKAALLAETVAKVLESQLDRPFRSTVLDVLLKLFSEQSEPDFVAMCQCLIRLEKPVDVAEILSRLASSKGDYGILLAYQIAFDLYENASQQFINKIEKALLGENPNKHRNSGDEEAASTSEEKSHEGDEESTSQTNPSYGETGSFMDQSDSAAQNTEDGSGTTTHKIDGIVGERLRSILSGEQTIKHHMQFLIKNNHTDMLILKQMKDSVRTASAHNATVIANGLMHLGTTTDDFLRDNLEWISKATNWNKFNAVASLGLIHKGHEVNAQKLLEPYLPRGEADQFGYKEGGSLYAYGLIHANHGNEEVVNYLCEQLVRANTSAVRHGACLGLGLAAMGTFDEKVYIQLRDCLYQDDAVTGEAAGLAMGLVSVGGLQPSAFQEMVQYVCDTQHDKIQRGLRTGIALLAYGRQEEAEPWVQQLMEHKSNAMLRSTAVCMLAMAYAGSGKADVVRRLLAKVAADPNQDVKRFAVIAIGFVLSK</sequence>
<dbReference type="Pfam" id="PF21505">
    <property type="entry name" value="RPN2_N"/>
    <property type="match status" value="1"/>
</dbReference>
<dbReference type="WBParaSite" id="SMUV_0000987901-mRNA-1">
    <property type="protein sequence ID" value="SMUV_0000987901-mRNA-1"/>
    <property type="gene ID" value="SMUV_0000987901"/>
</dbReference>
<feature type="domain" description="26S proteasome non-ATPase regulatory subunit 1/RPN2 N-terminal" evidence="7">
    <location>
        <begin position="48"/>
        <end position="293"/>
    </location>
</feature>
<dbReference type="GO" id="GO:0043161">
    <property type="term" value="P:proteasome-mediated ubiquitin-dependent protein catabolic process"/>
    <property type="evidence" value="ECO:0007669"/>
    <property type="project" value="TreeGrafter"/>
</dbReference>
<evidence type="ECO:0000256" key="5">
    <source>
        <dbReference type="PIRNR" id="PIRNR015947"/>
    </source>
</evidence>
<dbReference type="GO" id="GO:0030234">
    <property type="term" value="F:enzyme regulator activity"/>
    <property type="evidence" value="ECO:0007669"/>
    <property type="project" value="UniProtKB-UniRule"/>
</dbReference>
<dbReference type="GO" id="GO:0005634">
    <property type="term" value="C:nucleus"/>
    <property type="evidence" value="ECO:0007669"/>
    <property type="project" value="TreeGrafter"/>
</dbReference>
<dbReference type="InterPro" id="IPR016024">
    <property type="entry name" value="ARM-type_fold"/>
</dbReference>
<evidence type="ECO:0000313" key="9">
    <source>
        <dbReference type="WBParaSite" id="SMUV_0000987901-mRNA-1"/>
    </source>
</evidence>
<dbReference type="Gene3D" id="1.25.10.10">
    <property type="entry name" value="Leucine-rich Repeat Variant"/>
    <property type="match status" value="1"/>
</dbReference>
<accession>A0A0N5AY43</accession>
<feature type="compositionally biased region" description="Polar residues" evidence="6">
    <location>
        <begin position="321"/>
        <end position="353"/>
    </location>
</feature>
<dbReference type="Pfam" id="PF01851">
    <property type="entry name" value="PC_rep"/>
    <property type="match status" value="2"/>
</dbReference>
<dbReference type="InterPro" id="IPR002015">
    <property type="entry name" value="Proteasome/cyclosome_rpt"/>
</dbReference>
<dbReference type="FunFam" id="1.25.10.10:FF:000426">
    <property type="entry name" value="Proteasome 26S subunit, non-ATPase 1"/>
    <property type="match status" value="1"/>
</dbReference>
<comment type="subunit">
    <text evidence="5">Component of the 19S proteasome regulatory particle complex. The 26S proteasome consists of a 20S core particle (CP) and two 19S regulatory subunits (RP).</text>
</comment>